<reference evidence="1 2" key="1">
    <citation type="submission" date="2020-08" db="EMBL/GenBank/DDBJ databases">
        <title>Novel species isolated from subtropical streams in China.</title>
        <authorList>
            <person name="Lu H."/>
        </authorList>
    </citation>
    <scope>NUCLEOTIDE SEQUENCE [LARGE SCALE GENOMIC DNA]</scope>
    <source>
        <strain evidence="1 2">CY22W</strain>
    </source>
</reference>
<evidence type="ECO:0000313" key="1">
    <source>
        <dbReference type="EMBL" id="MBC3931989.1"/>
    </source>
</evidence>
<comment type="caution">
    <text evidence="1">The sequence shown here is derived from an EMBL/GenBank/DDBJ whole genome shotgun (WGS) entry which is preliminary data.</text>
</comment>
<accession>A0ABR7A586</accession>
<gene>
    <name evidence="1" type="ORF">H8K43_09925</name>
</gene>
<proteinExistence type="predicted"/>
<dbReference type="EMBL" id="JACOGD010000004">
    <property type="protein sequence ID" value="MBC3931989.1"/>
    <property type="molecule type" value="Genomic_DNA"/>
</dbReference>
<sequence length="192" mass="22816">MRKSKSKILVCRSGVDDYQNDKYEEVETPAYKRPVPQIGERDRDMELRLVDWGNVVNPVNTSSSQASTFWATRYYEIRNSEFRRELIMRGLIEHKTMLQQIEDQALAELRHQDALLIESAWAKLIDHQQKQALLMRYVYRHKDEYIRNRLKLRGRQNLTLTLWKARTSLKQILEREKNAAIIRPDNLNLFAG</sequence>
<evidence type="ECO:0000313" key="2">
    <source>
        <dbReference type="Proteomes" id="UP000654304"/>
    </source>
</evidence>
<keyword evidence="2" id="KW-1185">Reference proteome</keyword>
<dbReference type="Proteomes" id="UP000654304">
    <property type="component" value="Unassembled WGS sequence"/>
</dbReference>
<dbReference type="RefSeq" id="WP_186903671.1">
    <property type="nucleotide sequence ID" value="NZ_JACOGD010000004.1"/>
</dbReference>
<protein>
    <submittedName>
        <fullName evidence="1">Uncharacterized protein</fullName>
    </submittedName>
</protein>
<organism evidence="1 2">
    <name type="scientific">Undibacterium curvum</name>
    <dbReference type="NCBI Taxonomy" id="2762294"/>
    <lineage>
        <taxon>Bacteria</taxon>
        <taxon>Pseudomonadati</taxon>
        <taxon>Pseudomonadota</taxon>
        <taxon>Betaproteobacteria</taxon>
        <taxon>Burkholderiales</taxon>
        <taxon>Oxalobacteraceae</taxon>
        <taxon>Undibacterium</taxon>
    </lineage>
</organism>
<name>A0ABR7A586_9BURK</name>